<name>A0A1X3RNX0_9GAMM</name>
<dbReference type="Proteomes" id="UP000194020">
    <property type="component" value="Unassembled WGS sequence"/>
</dbReference>
<evidence type="ECO:0000313" key="1">
    <source>
        <dbReference type="EMBL" id="OSN03451.1"/>
    </source>
</evidence>
<gene>
    <name evidence="1" type="ORF">AU511_14870</name>
</gene>
<dbReference type="EMBL" id="LUTP01000055">
    <property type="protein sequence ID" value="OSN03451.1"/>
    <property type="molecule type" value="Genomic_DNA"/>
</dbReference>
<reference evidence="1 2" key="1">
    <citation type="submission" date="2016-02" db="EMBL/GenBank/DDBJ databases">
        <title>Species-wide whole genome sequencing reveals diversity, host range in Lonsdalea quercina.</title>
        <authorList>
            <person name="Li Y."/>
        </authorList>
    </citation>
    <scope>NUCLEOTIDE SEQUENCE [LARGE SCALE GENOMIC DNA]</scope>
    <source>
        <strain evidence="1 2">LMG 26264</strain>
    </source>
</reference>
<proteinExistence type="predicted"/>
<dbReference type="Gene3D" id="2.60.40.10">
    <property type="entry name" value="Immunoglobulins"/>
    <property type="match status" value="1"/>
</dbReference>
<dbReference type="AlphaFoldDB" id="A0A1X3RNX0"/>
<sequence length="315" mass="34058">MTVKWSIGPTTTTATLGSETSLTSSTGYASNTVDCDVKSAVVVTVTVDDGGDAIDSISIGFYSSVLAAPIVPQAKNGILTEKEVNGTVQAMVVRHTDDPVAGDLYDFYWGKNSISRYDDGTSDTFPWIVNIKNDFTATEVLSDGDYTVYYTITDLAQNVSYSKPQAITVTGGTYINPLYDAPVFPDITDNTINYDDVSEKGVVVEVLLPQTSDDADIFAGNIITLYMRVFDKNYKTEIIATKAVATHTVTEAEIKDNTIPFYLPKTAIVDSKDTFDDVRGQFWYTVTGTGSVSVSGSSFTKTLIIDTVPPHLPQA</sequence>
<dbReference type="InterPro" id="IPR013783">
    <property type="entry name" value="Ig-like_fold"/>
</dbReference>
<comment type="caution">
    <text evidence="1">The sequence shown here is derived from an EMBL/GenBank/DDBJ whole genome shotgun (WGS) entry which is preliminary data.</text>
</comment>
<evidence type="ECO:0008006" key="3">
    <source>
        <dbReference type="Google" id="ProtNLM"/>
    </source>
</evidence>
<evidence type="ECO:0000313" key="2">
    <source>
        <dbReference type="Proteomes" id="UP000194020"/>
    </source>
</evidence>
<organism evidence="1 2">
    <name type="scientific">Lonsdalea iberica</name>
    <dbReference type="NCBI Taxonomy" id="1082703"/>
    <lineage>
        <taxon>Bacteria</taxon>
        <taxon>Pseudomonadati</taxon>
        <taxon>Pseudomonadota</taxon>
        <taxon>Gammaproteobacteria</taxon>
        <taxon>Enterobacterales</taxon>
        <taxon>Pectobacteriaceae</taxon>
        <taxon>Lonsdalea</taxon>
    </lineage>
</organism>
<accession>A0A1X3RNX0</accession>
<protein>
    <recommendedName>
        <fullName evidence="3">Ig-like domain-containing protein</fullName>
    </recommendedName>
</protein>